<accession>A0ABY7WVJ7</accession>
<keyword evidence="1" id="KW-0472">Membrane</keyword>
<keyword evidence="1" id="KW-1133">Transmembrane helix</keyword>
<dbReference type="Proteomes" id="UP001220377">
    <property type="component" value="Chromosome"/>
</dbReference>
<keyword evidence="1" id="KW-0812">Transmembrane</keyword>
<evidence type="ECO:0000313" key="2">
    <source>
        <dbReference type="EMBL" id="WDF83498.1"/>
    </source>
</evidence>
<name>A0ABY7WVJ7_9LACO</name>
<protein>
    <submittedName>
        <fullName evidence="2">Uncharacterized protein</fullName>
    </submittedName>
</protein>
<evidence type="ECO:0000256" key="1">
    <source>
        <dbReference type="SAM" id="Phobius"/>
    </source>
</evidence>
<proteinExistence type="predicted"/>
<organism evidence="2 3">
    <name type="scientific">Lacticaseibacillus pabuli</name>
    <dbReference type="NCBI Taxonomy" id="3025672"/>
    <lineage>
        <taxon>Bacteria</taxon>
        <taxon>Bacillati</taxon>
        <taxon>Bacillota</taxon>
        <taxon>Bacilli</taxon>
        <taxon>Lactobacillales</taxon>
        <taxon>Lactobacillaceae</taxon>
        <taxon>Lacticaseibacillus</taxon>
    </lineage>
</organism>
<feature type="transmembrane region" description="Helical" evidence="1">
    <location>
        <begin position="31"/>
        <end position="49"/>
    </location>
</feature>
<gene>
    <name evidence="2" type="ORF">PQ472_04480</name>
</gene>
<feature type="transmembrane region" description="Helical" evidence="1">
    <location>
        <begin position="7"/>
        <end position="25"/>
    </location>
</feature>
<dbReference type="EMBL" id="CP117884">
    <property type="protein sequence ID" value="WDF83498.1"/>
    <property type="molecule type" value="Genomic_DNA"/>
</dbReference>
<sequence>MRIFKGRWFLVWLIVLLAIELTAYLTKNAVMLFIGFVAVVVLIVLRYFAEREK</sequence>
<reference evidence="2 3" key="1">
    <citation type="submission" date="2023-02" db="EMBL/GenBank/DDBJ databases">
        <title>Genome sequence of Lacticaseibacillus sp. KACC 23028.</title>
        <authorList>
            <person name="Kim S."/>
            <person name="Heo J."/>
            <person name="Kwon S.-W."/>
        </authorList>
    </citation>
    <scope>NUCLEOTIDE SEQUENCE [LARGE SCALE GENOMIC DNA]</scope>
    <source>
        <strain evidence="2 3">KACC 23028</strain>
    </source>
</reference>
<evidence type="ECO:0000313" key="3">
    <source>
        <dbReference type="Proteomes" id="UP001220377"/>
    </source>
</evidence>
<dbReference type="RefSeq" id="WP_274261687.1">
    <property type="nucleotide sequence ID" value="NZ_CP117884.1"/>
</dbReference>
<keyword evidence="3" id="KW-1185">Reference proteome</keyword>